<dbReference type="Proteomes" id="UP000187735">
    <property type="component" value="Chromosome"/>
</dbReference>
<dbReference type="EMBL" id="CP017641">
    <property type="protein sequence ID" value="APZ91465.1"/>
    <property type="molecule type" value="Genomic_DNA"/>
</dbReference>
<dbReference type="Pfam" id="PF11325">
    <property type="entry name" value="DUF3127"/>
    <property type="match status" value="1"/>
</dbReference>
<dbReference type="AlphaFoldDB" id="A0A1P8WBM7"/>
<evidence type="ECO:0000313" key="2">
    <source>
        <dbReference type="EMBL" id="APZ91465.1"/>
    </source>
</evidence>
<dbReference type="STRING" id="1891926.Fuma_01053"/>
<protein>
    <recommendedName>
        <fullName evidence="4">DUF3127 domain-containing protein</fullName>
    </recommendedName>
</protein>
<keyword evidence="3" id="KW-1185">Reference proteome</keyword>
<dbReference type="KEGG" id="fmr:Fuma_01053"/>
<organism evidence="2 3">
    <name type="scientific">Fuerstiella marisgermanici</name>
    <dbReference type="NCBI Taxonomy" id="1891926"/>
    <lineage>
        <taxon>Bacteria</taxon>
        <taxon>Pseudomonadati</taxon>
        <taxon>Planctomycetota</taxon>
        <taxon>Planctomycetia</taxon>
        <taxon>Planctomycetales</taxon>
        <taxon>Planctomycetaceae</taxon>
        <taxon>Fuerstiella</taxon>
    </lineage>
</organism>
<sequence length="125" mass="13923">MSDGKAEGKVHFIDETKTYGQKGFRKRQVVLEQENGRFTNYLPIDFIQDACDDVDQLSEGAEVEISFRLSGRKWQRDPSSEVKYFLSAEATGFKILGGADSSAAPAADEDVPYGETFESDEDPPF</sequence>
<gene>
    <name evidence="2" type="ORF">Fuma_01053</name>
</gene>
<proteinExistence type="predicted"/>
<name>A0A1P8WBM7_9PLAN</name>
<reference evidence="2 3" key="1">
    <citation type="journal article" date="2016" name="Front. Microbiol.">
        <title>Fuerstia marisgermanicae gen. nov., sp. nov., an Unusual Member of the Phylum Planctomycetes from the German Wadden Sea.</title>
        <authorList>
            <person name="Kohn T."/>
            <person name="Heuer A."/>
            <person name="Jogler M."/>
            <person name="Vollmers J."/>
            <person name="Boedeker C."/>
            <person name="Bunk B."/>
            <person name="Rast P."/>
            <person name="Borchert D."/>
            <person name="Glockner I."/>
            <person name="Freese H.M."/>
            <person name="Klenk H.P."/>
            <person name="Overmann J."/>
            <person name="Kaster A.K."/>
            <person name="Rohde M."/>
            <person name="Wiegand S."/>
            <person name="Jogler C."/>
        </authorList>
    </citation>
    <scope>NUCLEOTIDE SEQUENCE [LARGE SCALE GENOMIC DNA]</scope>
    <source>
        <strain evidence="2 3">NH11</strain>
    </source>
</reference>
<accession>A0A1P8WBM7</accession>
<evidence type="ECO:0008006" key="4">
    <source>
        <dbReference type="Google" id="ProtNLM"/>
    </source>
</evidence>
<evidence type="ECO:0000256" key="1">
    <source>
        <dbReference type="SAM" id="MobiDB-lite"/>
    </source>
</evidence>
<dbReference type="InterPro" id="IPR021474">
    <property type="entry name" value="DUF3127"/>
</dbReference>
<evidence type="ECO:0000313" key="3">
    <source>
        <dbReference type="Proteomes" id="UP000187735"/>
    </source>
</evidence>
<feature type="compositionally biased region" description="Acidic residues" evidence="1">
    <location>
        <begin position="107"/>
        <end position="125"/>
    </location>
</feature>
<dbReference type="RefSeq" id="WP_077023223.1">
    <property type="nucleotide sequence ID" value="NZ_CP017641.1"/>
</dbReference>
<feature type="region of interest" description="Disordered" evidence="1">
    <location>
        <begin position="99"/>
        <end position="125"/>
    </location>
</feature>
<dbReference type="OrthoDB" id="598142at2"/>